<gene>
    <name evidence="2" type="ORF">EB796_006553</name>
</gene>
<comment type="caution">
    <text evidence="2">The sequence shown here is derived from an EMBL/GenBank/DDBJ whole genome shotgun (WGS) entry which is preliminary data.</text>
</comment>
<name>A0A7J7K922_BUGNE</name>
<dbReference type="PANTHER" id="PTHR22876:SF5">
    <property type="entry name" value="CHROMOSOME 9 OPEN READING FRAME 85"/>
    <property type="match status" value="1"/>
</dbReference>
<proteinExistence type="predicted"/>
<evidence type="ECO:0000313" key="2">
    <source>
        <dbReference type="EMBL" id="KAF6035130.1"/>
    </source>
</evidence>
<dbReference type="EMBL" id="VXIV02000931">
    <property type="protein sequence ID" value="KAF6035130.1"/>
    <property type="molecule type" value="Genomic_DNA"/>
</dbReference>
<evidence type="ECO:0000313" key="3">
    <source>
        <dbReference type="Proteomes" id="UP000593567"/>
    </source>
</evidence>
<evidence type="ECO:0000256" key="1">
    <source>
        <dbReference type="SAM" id="MobiDB-lite"/>
    </source>
</evidence>
<dbReference type="InterPro" id="IPR019351">
    <property type="entry name" value="DUF2039"/>
</dbReference>
<dbReference type="Pfam" id="PF10217">
    <property type="entry name" value="DUF2039"/>
    <property type="match status" value="1"/>
</dbReference>
<dbReference type="Proteomes" id="UP000593567">
    <property type="component" value="Unassembled WGS sequence"/>
</dbReference>
<sequence>MHDTTGLVKMLNDLEIYGVCTRCKDQIEWRIKYKKYKPLAAPKKCVKCDQKTVKRAYTAVCEPCGSDLGVCVKCVQPKELVAKSTLTVEEENHRKQEMQAELKALPERERRKRERDLKSVVAGDTNEPEADGDSDE</sequence>
<accession>A0A7J7K922</accession>
<protein>
    <submittedName>
        <fullName evidence="2">Uncharacterized protein</fullName>
    </submittedName>
</protein>
<dbReference type="OrthoDB" id="250548at2759"/>
<organism evidence="2 3">
    <name type="scientific">Bugula neritina</name>
    <name type="common">Brown bryozoan</name>
    <name type="synonym">Sertularia neritina</name>
    <dbReference type="NCBI Taxonomy" id="10212"/>
    <lineage>
        <taxon>Eukaryota</taxon>
        <taxon>Metazoa</taxon>
        <taxon>Spiralia</taxon>
        <taxon>Lophotrochozoa</taxon>
        <taxon>Bryozoa</taxon>
        <taxon>Gymnolaemata</taxon>
        <taxon>Cheilostomatida</taxon>
        <taxon>Flustrina</taxon>
        <taxon>Buguloidea</taxon>
        <taxon>Bugulidae</taxon>
        <taxon>Bugula</taxon>
    </lineage>
</organism>
<dbReference type="PANTHER" id="PTHR22876">
    <property type="entry name" value="ZGC:101016"/>
    <property type="match status" value="1"/>
</dbReference>
<dbReference type="AlphaFoldDB" id="A0A7J7K922"/>
<feature type="compositionally biased region" description="Basic and acidic residues" evidence="1">
    <location>
        <begin position="90"/>
        <end position="118"/>
    </location>
</feature>
<feature type="region of interest" description="Disordered" evidence="1">
    <location>
        <begin position="88"/>
        <end position="136"/>
    </location>
</feature>
<keyword evidence="3" id="KW-1185">Reference proteome</keyword>
<reference evidence="2" key="1">
    <citation type="submission" date="2020-06" db="EMBL/GenBank/DDBJ databases">
        <title>Draft genome of Bugula neritina, a colonial animal packing powerful symbionts and potential medicines.</title>
        <authorList>
            <person name="Rayko M."/>
        </authorList>
    </citation>
    <scope>NUCLEOTIDE SEQUENCE [LARGE SCALE GENOMIC DNA]</scope>
    <source>
        <strain evidence="2">Kwan_BN1</strain>
    </source>
</reference>
<feature type="compositionally biased region" description="Acidic residues" evidence="1">
    <location>
        <begin position="126"/>
        <end position="136"/>
    </location>
</feature>